<evidence type="ECO:0000313" key="6">
    <source>
        <dbReference type="Proteomes" id="UP000322283"/>
    </source>
</evidence>
<dbReference type="Proteomes" id="UP000182743">
    <property type="component" value="Unassembled WGS sequence"/>
</dbReference>
<dbReference type="AlphaFoldDB" id="A0A1D7X8S7"/>
<evidence type="ECO:0000313" key="2">
    <source>
        <dbReference type="EMBL" id="OIQ08197.1"/>
    </source>
</evidence>
<dbReference type="PANTHER" id="PTHR30087:SF1">
    <property type="entry name" value="HYPOTHETICAL CYTOSOLIC PROTEIN"/>
    <property type="match status" value="1"/>
</dbReference>
<dbReference type="EMBL" id="VCDX01000005">
    <property type="protein sequence ID" value="TYL12987.1"/>
    <property type="molecule type" value="Genomic_DNA"/>
</dbReference>
<evidence type="ECO:0000313" key="3">
    <source>
        <dbReference type="EMBL" id="TYL12987.1"/>
    </source>
</evidence>
<keyword evidence="6" id="KW-1185">Reference proteome</keyword>
<dbReference type="Proteomes" id="UP000322283">
    <property type="component" value="Unassembled WGS sequence"/>
</dbReference>
<reference evidence="2 5" key="1">
    <citation type="submission" date="2016-08" db="EMBL/GenBank/DDBJ databases">
        <title>Genome-based comparison of Moorella thermoacetic strains.</title>
        <authorList>
            <person name="Poehlein A."/>
            <person name="Bengelsdorf F.R."/>
            <person name="Esser C."/>
            <person name="Duerre P."/>
            <person name="Daniel R."/>
        </authorList>
    </citation>
    <scope>NUCLEOTIDE SEQUENCE [LARGE SCALE GENOMIC DNA]</scope>
    <source>
        <strain evidence="2 5">DSM 11768</strain>
    </source>
</reference>
<gene>
    <name evidence="1" type="ORF">Maut_00819</name>
    <name evidence="2" type="ORF">MOOR_21670</name>
    <name evidence="3" type="ORF">MTAT_18110</name>
</gene>
<name>A0A1D7X8S7_NEOTH</name>
<evidence type="ECO:0000313" key="5">
    <source>
        <dbReference type="Proteomes" id="UP000182743"/>
    </source>
</evidence>
<sequence>MYIIYVLLLNCFPVNLKYGDRKNYFYAGETLMGKILVSACLAGVRCKYSGGHNLVPVIAELVRQGKAVPVCPESLGGLTIPRPPAEIKGGDGYDVLAGRARVMDKEGRDVTAAFIQGARAALARAREVGPEIIVLKERSPSCGSKLIYDGNFSGATRPGPGVTTALLREYGYKVISEEEFKGEGNPSP</sequence>
<dbReference type="Proteomes" id="UP000094598">
    <property type="component" value="Chromosome"/>
</dbReference>
<dbReference type="EMBL" id="MIHH01000014">
    <property type="protein sequence ID" value="OIQ08197.1"/>
    <property type="molecule type" value="Genomic_DNA"/>
</dbReference>
<reference evidence="3 6" key="3">
    <citation type="submission" date="2019-05" db="EMBL/GenBank/DDBJ databases">
        <title>Genome sequence of Moorella thermoacetica ATCC 33924.</title>
        <authorList>
            <person name="Poehlein A."/>
            <person name="Bengelsdorf F.R."/>
            <person name="Duerre P."/>
            <person name="Daniel R."/>
        </authorList>
    </citation>
    <scope>NUCLEOTIDE SEQUENCE [LARGE SCALE GENOMIC DNA]</scope>
    <source>
        <strain evidence="3 6">ATCC 33924</strain>
    </source>
</reference>
<dbReference type="Pfam" id="PF04463">
    <property type="entry name" value="2-thiour_desulf"/>
    <property type="match status" value="1"/>
</dbReference>
<evidence type="ECO:0000313" key="1">
    <source>
        <dbReference type="EMBL" id="AOQ23281.1"/>
    </source>
</evidence>
<organism evidence="2 5">
    <name type="scientific">Neomoorella thermoacetica</name>
    <name type="common">Clostridium thermoaceticum</name>
    <dbReference type="NCBI Taxonomy" id="1525"/>
    <lineage>
        <taxon>Bacteria</taxon>
        <taxon>Bacillati</taxon>
        <taxon>Bacillota</taxon>
        <taxon>Clostridia</taxon>
        <taxon>Neomoorellales</taxon>
        <taxon>Neomoorellaceae</taxon>
        <taxon>Neomoorella</taxon>
    </lineage>
</organism>
<dbReference type="PANTHER" id="PTHR30087">
    <property type="entry name" value="INNER MEMBRANE PROTEIN"/>
    <property type="match status" value="1"/>
</dbReference>
<proteinExistence type="predicted"/>
<evidence type="ECO:0000313" key="4">
    <source>
        <dbReference type="Proteomes" id="UP000094598"/>
    </source>
</evidence>
<dbReference type="InterPro" id="IPR007553">
    <property type="entry name" value="2-thiour_desulf"/>
</dbReference>
<dbReference type="EMBL" id="CP017019">
    <property type="protein sequence ID" value="AOQ23281.1"/>
    <property type="molecule type" value="Genomic_DNA"/>
</dbReference>
<accession>A0A1D7X8S7</accession>
<dbReference type="PATRIC" id="fig|1525.5.peg.864"/>
<reference evidence="1 4" key="2">
    <citation type="submission" date="2016-08" db="EMBL/GenBank/DDBJ databases">
        <title>Moorella thermoacetica DSM 103132.</title>
        <authorList>
            <person name="Jendresen C.B."/>
            <person name="Redl S.M."/>
            <person name="Jensen T.O."/>
            <person name="Nielsen A.T."/>
        </authorList>
    </citation>
    <scope>NUCLEOTIDE SEQUENCE [LARGE SCALE GENOMIC DNA]</scope>
    <source>
        <strain evidence="1 4">DSM 103132</strain>
    </source>
</reference>
<protein>
    <submittedName>
        <fullName evidence="2">Uncharacterized protein</fullName>
    </submittedName>
</protein>